<evidence type="ECO:0000256" key="1">
    <source>
        <dbReference type="SAM" id="MobiDB-lite"/>
    </source>
</evidence>
<organism evidence="2 3">
    <name type="scientific">Artemisia annua</name>
    <name type="common">Sweet wormwood</name>
    <dbReference type="NCBI Taxonomy" id="35608"/>
    <lineage>
        <taxon>Eukaryota</taxon>
        <taxon>Viridiplantae</taxon>
        <taxon>Streptophyta</taxon>
        <taxon>Embryophyta</taxon>
        <taxon>Tracheophyta</taxon>
        <taxon>Spermatophyta</taxon>
        <taxon>Magnoliopsida</taxon>
        <taxon>eudicotyledons</taxon>
        <taxon>Gunneridae</taxon>
        <taxon>Pentapetalae</taxon>
        <taxon>asterids</taxon>
        <taxon>campanulids</taxon>
        <taxon>Asterales</taxon>
        <taxon>Asteraceae</taxon>
        <taxon>Asteroideae</taxon>
        <taxon>Anthemideae</taxon>
        <taxon>Artemisiinae</taxon>
        <taxon>Artemisia</taxon>
    </lineage>
</organism>
<feature type="compositionally biased region" description="Low complexity" evidence="1">
    <location>
        <begin position="65"/>
        <end position="83"/>
    </location>
</feature>
<name>A0A2U1L5K2_ARTAN</name>
<protein>
    <submittedName>
        <fullName evidence="2">Uncharacterized protein</fullName>
    </submittedName>
</protein>
<accession>A0A2U1L5K2</accession>
<comment type="caution">
    <text evidence="2">The sequence shown here is derived from an EMBL/GenBank/DDBJ whole genome shotgun (WGS) entry which is preliminary data.</text>
</comment>
<reference evidence="2 3" key="1">
    <citation type="journal article" date="2018" name="Mol. Plant">
        <title>The genome of Artemisia annua provides insight into the evolution of Asteraceae family and artemisinin biosynthesis.</title>
        <authorList>
            <person name="Shen Q."/>
            <person name="Zhang L."/>
            <person name="Liao Z."/>
            <person name="Wang S."/>
            <person name="Yan T."/>
            <person name="Shi P."/>
            <person name="Liu M."/>
            <person name="Fu X."/>
            <person name="Pan Q."/>
            <person name="Wang Y."/>
            <person name="Lv Z."/>
            <person name="Lu X."/>
            <person name="Zhang F."/>
            <person name="Jiang W."/>
            <person name="Ma Y."/>
            <person name="Chen M."/>
            <person name="Hao X."/>
            <person name="Li L."/>
            <person name="Tang Y."/>
            <person name="Lv G."/>
            <person name="Zhou Y."/>
            <person name="Sun X."/>
            <person name="Brodelius P.E."/>
            <person name="Rose J.K.C."/>
            <person name="Tang K."/>
        </authorList>
    </citation>
    <scope>NUCLEOTIDE SEQUENCE [LARGE SCALE GENOMIC DNA]</scope>
    <source>
        <strain evidence="3">cv. Huhao1</strain>
        <tissue evidence="2">Leaf</tissue>
    </source>
</reference>
<dbReference type="EMBL" id="PKPP01011365">
    <property type="protein sequence ID" value="PWA44278.1"/>
    <property type="molecule type" value="Genomic_DNA"/>
</dbReference>
<keyword evidence="3" id="KW-1185">Reference proteome</keyword>
<dbReference type="PANTHER" id="PTHR47481">
    <property type="match status" value="1"/>
</dbReference>
<feature type="region of interest" description="Disordered" evidence="1">
    <location>
        <begin position="56"/>
        <end position="90"/>
    </location>
</feature>
<gene>
    <name evidence="2" type="ORF">CTI12_AA526930</name>
</gene>
<dbReference type="OrthoDB" id="1912561at2759"/>
<proteinExistence type="predicted"/>
<dbReference type="Proteomes" id="UP000245207">
    <property type="component" value="Unassembled WGS sequence"/>
</dbReference>
<sequence length="90" mass="9797">MADRLKNLGAPVSDKNLLMYAVNGLDSRFATIVKIIRHREPLPSFETARTMLLLDESTPNEAAETTSTFDSSSSSPTVLLSTKSEPKGLD</sequence>
<dbReference type="PANTHER" id="PTHR47481:SF41">
    <property type="entry name" value="COPIA-LIKE POLYPROTEIN_RETROTRANSPOSON"/>
    <property type="match status" value="1"/>
</dbReference>
<dbReference type="AlphaFoldDB" id="A0A2U1L5K2"/>
<evidence type="ECO:0000313" key="2">
    <source>
        <dbReference type="EMBL" id="PWA44278.1"/>
    </source>
</evidence>
<evidence type="ECO:0000313" key="3">
    <source>
        <dbReference type="Proteomes" id="UP000245207"/>
    </source>
</evidence>